<accession>A0ABW2CLZ5</accession>
<dbReference type="InterPro" id="IPR016032">
    <property type="entry name" value="Sig_transdc_resp-reg_C-effctor"/>
</dbReference>
<dbReference type="InterPro" id="IPR039420">
    <property type="entry name" value="WalR-like"/>
</dbReference>
<dbReference type="InterPro" id="IPR011006">
    <property type="entry name" value="CheY-like_superfamily"/>
</dbReference>
<dbReference type="PANTHER" id="PTHR43214">
    <property type="entry name" value="TWO-COMPONENT RESPONSE REGULATOR"/>
    <property type="match status" value="1"/>
</dbReference>
<evidence type="ECO:0000259" key="4">
    <source>
        <dbReference type="PROSITE" id="PS50110"/>
    </source>
</evidence>
<dbReference type="PROSITE" id="PS50110">
    <property type="entry name" value="RESPONSE_REGULATORY"/>
    <property type="match status" value="1"/>
</dbReference>
<evidence type="ECO:0000313" key="6">
    <source>
        <dbReference type="Proteomes" id="UP001596380"/>
    </source>
</evidence>
<keyword evidence="6" id="KW-1185">Reference proteome</keyword>
<dbReference type="EMBL" id="JBHSXS010000010">
    <property type="protein sequence ID" value="MFC6881921.1"/>
    <property type="molecule type" value="Genomic_DNA"/>
</dbReference>
<comment type="caution">
    <text evidence="5">The sequence shown here is derived from an EMBL/GenBank/DDBJ whole genome shotgun (WGS) entry which is preliminary data.</text>
</comment>
<evidence type="ECO:0000313" key="5">
    <source>
        <dbReference type="EMBL" id="MFC6881921.1"/>
    </source>
</evidence>
<dbReference type="Proteomes" id="UP001596380">
    <property type="component" value="Unassembled WGS sequence"/>
</dbReference>
<dbReference type="PRINTS" id="PR00038">
    <property type="entry name" value="HTHLUXR"/>
</dbReference>
<dbReference type="Pfam" id="PF00072">
    <property type="entry name" value="Response_reg"/>
    <property type="match status" value="1"/>
</dbReference>
<gene>
    <name evidence="5" type="ORF">ACFQKB_19365</name>
</gene>
<feature type="domain" description="Response regulatory" evidence="4">
    <location>
        <begin position="3"/>
        <end position="119"/>
    </location>
</feature>
<dbReference type="RefSeq" id="WP_160823503.1">
    <property type="nucleotide sequence ID" value="NZ_JBHSXS010000010.1"/>
</dbReference>
<organism evidence="5 6">
    <name type="scientific">Actinomadura yumaensis</name>
    <dbReference type="NCBI Taxonomy" id="111807"/>
    <lineage>
        <taxon>Bacteria</taxon>
        <taxon>Bacillati</taxon>
        <taxon>Actinomycetota</taxon>
        <taxon>Actinomycetes</taxon>
        <taxon>Streptosporangiales</taxon>
        <taxon>Thermomonosporaceae</taxon>
        <taxon>Actinomadura</taxon>
    </lineage>
</organism>
<evidence type="ECO:0000256" key="2">
    <source>
        <dbReference type="PROSITE-ProRule" id="PRU00169"/>
    </source>
</evidence>
<dbReference type="Gene3D" id="3.40.50.2300">
    <property type="match status" value="1"/>
</dbReference>
<name>A0ABW2CLZ5_9ACTN</name>
<feature type="modified residue" description="4-aspartylphosphate" evidence="2">
    <location>
        <position position="54"/>
    </location>
</feature>
<dbReference type="SUPFAM" id="SSF46894">
    <property type="entry name" value="C-terminal effector domain of the bipartite response regulators"/>
    <property type="match status" value="1"/>
</dbReference>
<evidence type="ECO:0000259" key="3">
    <source>
        <dbReference type="PROSITE" id="PS50043"/>
    </source>
</evidence>
<dbReference type="PROSITE" id="PS00622">
    <property type="entry name" value="HTH_LUXR_1"/>
    <property type="match status" value="1"/>
</dbReference>
<proteinExistence type="predicted"/>
<sequence>MIHVLIAEDAQLFRSGLAALLEDEPDIVVAETVDCGSKLVAAGGRVHPEVALIDIDLADMDGIAATRALRGVAPECAVIVMADRRRTGDLRRAVGADAAGYVLTDTSPSELTDAIRRVARGERVIDAELAFAEIGAARSPLTPRELDVLEAVADGATVPEIAEQLVLSTGTVRNYVARVLTKLHARTRVEAVTIATEHGWLRHSVDAVRRSRPLRR</sequence>
<dbReference type="InterPro" id="IPR000792">
    <property type="entry name" value="Tscrpt_reg_LuxR_C"/>
</dbReference>
<dbReference type="SMART" id="SM00421">
    <property type="entry name" value="HTH_LUXR"/>
    <property type="match status" value="1"/>
</dbReference>
<dbReference type="PROSITE" id="PS50043">
    <property type="entry name" value="HTH_LUXR_2"/>
    <property type="match status" value="1"/>
</dbReference>
<dbReference type="SUPFAM" id="SSF52172">
    <property type="entry name" value="CheY-like"/>
    <property type="match status" value="1"/>
</dbReference>
<dbReference type="CDD" id="cd06170">
    <property type="entry name" value="LuxR_C_like"/>
    <property type="match status" value="1"/>
</dbReference>
<feature type="domain" description="HTH luxR-type" evidence="3">
    <location>
        <begin position="134"/>
        <end position="199"/>
    </location>
</feature>
<dbReference type="SMART" id="SM00448">
    <property type="entry name" value="REC"/>
    <property type="match status" value="1"/>
</dbReference>
<keyword evidence="2" id="KW-0597">Phosphoprotein</keyword>
<evidence type="ECO:0000256" key="1">
    <source>
        <dbReference type="ARBA" id="ARBA00023125"/>
    </source>
</evidence>
<dbReference type="Pfam" id="PF00196">
    <property type="entry name" value="GerE"/>
    <property type="match status" value="1"/>
</dbReference>
<protein>
    <submittedName>
        <fullName evidence="5">Response regulator transcription factor</fullName>
    </submittedName>
</protein>
<dbReference type="PANTHER" id="PTHR43214:SF42">
    <property type="entry name" value="TRANSCRIPTIONAL REGULATORY PROTEIN DESR"/>
    <property type="match status" value="1"/>
</dbReference>
<reference evidence="6" key="1">
    <citation type="journal article" date="2019" name="Int. J. Syst. Evol. Microbiol.">
        <title>The Global Catalogue of Microorganisms (GCM) 10K type strain sequencing project: providing services to taxonomists for standard genome sequencing and annotation.</title>
        <authorList>
            <consortium name="The Broad Institute Genomics Platform"/>
            <consortium name="The Broad Institute Genome Sequencing Center for Infectious Disease"/>
            <person name="Wu L."/>
            <person name="Ma J."/>
        </authorList>
    </citation>
    <scope>NUCLEOTIDE SEQUENCE [LARGE SCALE GENOMIC DNA]</scope>
    <source>
        <strain evidence="6">JCM 3369</strain>
    </source>
</reference>
<dbReference type="InterPro" id="IPR001789">
    <property type="entry name" value="Sig_transdc_resp-reg_receiver"/>
</dbReference>
<keyword evidence="1" id="KW-0238">DNA-binding</keyword>